<keyword evidence="4" id="KW-1185">Reference proteome</keyword>
<proteinExistence type="predicted"/>
<accession>A0ABR1HKD4</accession>
<sequence>MIPTTQPNERPFTDTTGDTIPWPCEFCETRRGIKITQSVQKSVQKHKDAERELKQRKDKRSRVGWSLRTTYHNFRLRSKETKLDKQADKWFLGRWVTFDKLCQRLEKREEEEKERERERRAFLEGNLRPWEETEAYRALIDGQTAPSDHHNGVDGGEKAQISHRRQLQPQPQTQLQPLLQPQLQPQQDEVTNNQYHEANVQLGDSGHSGATTQLGDLGYTGGSVGGGGFGGGE</sequence>
<protein>
    <submittedName>
        <fullName evidence="3">Uncharacterized protein</fullName>
    </submittedName>
</protein>
<evidence type="ECO:0000313" key="4">
    <source>
        <dbReference type="Proteomes" id="UP001498476"/>
    </source>
</evidence>
<evidence type="ECO:0000313" key="3">
    <source>
        <dbReference type="EMBL" id="KAK7421355.1"/>
    </source>
</evidence>
<feature type="coiled-coil region" evidence="1">
    <location>
        <begin position="98"/>
        <end position="126"/>
    </location>
</feature>
<feature type="region of interest" description="Disordered" evidence="2">
    <location>
        <begin position="143"/>
        <end position="173"/>
    </location>
</feature>
<dbReference type="EMBL" id="JAZAVJ010000023">
    <property type="protein sequence ID" value="KAK7421355.1"/>
    <property type="molecule type" value="Genomic_DNA"/>
</dbReference>
<organism evidence="3 4">
    <name type="scientific">Neonectria punicea</name>
    <dbReference type="NCBI Taxonomy" id="979145"/>
    <lineage>
        <taxon>Eukaryota</taxon>
        <taxon>Fungi</taxon>
        <taxon>Dikarya</taxon>
        <taxon>Ascomycota</taxon>
        <taxon>Pezizomycotina</taxon>
        <taxon>Sordariomycetes</taxon>
        <taxon>Hypocreomycetidae</taxon>
        <taxon>Hypocreales</taxon>
        <taxon>Nectriaceae</taxon>
        <taxon>Neonectria</taxon>
    </lineage>
</organism>
<reference evidence="3 4" key="1">
    <citation type="journal article" date="2025" name="Microbiol. Resour. Announc.">
        <title>Draft genome sequences for Neonectria magnoliae and Neonectria punicea, canker pathogens of Liriodendron tulipifera and Acer saccharum in West Virginia.</title>
        <authorList>
            <person name="Petronek H.M."/>
            <person name="Kasson M.T."/>
            <person name="Metheny A.M."/>
            <person name="Stauder C.M."/>
            <person name="Lovett B."/>
            <person name="Lynch S.C."/>
            <person name="Garnas J.R."/>
            <person name="Kasson L.R."/>
            <person name="Stajich J.E."/>
        </authorList>
    </citation>
    <scope>NUCLEOTIDE SEQUENCE [LARGE SCALE GENOMIC DNA]</scope>
    <source>
        <strain evidence="3 4">NRRL 64653</strain>
    </source>
</reference>
<keyword evidence="1" id="KW-0175">Coiled coil</keyword>
<feature type="compositionally biased region" description="Gly residues" evidence="2">
    <location>
        <begin position="218"/>
        <end position="233"/>
    </location>
</feature>
<evidence type="ECO:0000256" key="2">
    <source>
        <dbReference type="SAM" id="MobiDB-lite"/>
    </source>
</evidence>
<gene>
    <name evidence="3" type="ORF">QQX98_002249</name>
</gene>
<name>A0ABR1HKD4_9HYPO</name>
<dbReference type="Proteomes" id="UP001498476">
    <property type="component" value="Unassembled WGS sequence"/>
</dbReference>
<feature type="compositionally biased region" description="Basic and acidic residues" evidence="2">
    <location>
        <begin position="147"/>
        <end position="157"/>
    </location>
</feature>
<evidence type="ECO:0000256" key="1">
    <source>
        <dbReference type="SAM" id="Coils"/>
    </source>
</evidence>
<feature type="region of interest" description="Disordered" evidence="2">
    <location>
        <begin position="199"/>
        <end position="233"/>
    </location>
</feature>
<comment type="caution">
    <text evidence="3">The sequence shown here is derived from an EMBL/GenBank/DDBJ whole genome shotgun (WGS) entry which is preliminary data.</text>
</comment>